<reference evidence="4" key="2">
    <citation type="submission" date="2024-04" db="EMBL/GenBank/DDBJ databases">
        <authorList>
            <person name="Chen Y."/>
            <person name="Shah S."/>
            <person name="Dougan E. K."/>
            <person name="Thang M."/>
            <person name="Chan C."/>
        </authorList>
    </citation>
    <scope>NUCLEOTIDE SEQUENCE [LARGE SCALE GENOMIC DNA]</scope>
</reference>
<dbReference type="Pfam" id="PF00023">
    <property type="entry name" value="Ank"/>
    <property type="match status" value="1"/>
</dbReference>
<evidence type="ECO:0000313" key="5">
    <source>
        <dbReference type="EMBL" id="CAL4762557.1"/>
    </source>
</evidence>
<evidence type="ECO:0000256" key="2">
    <source>
        <dbReference type="SAM" id="MobiDB-lite"/>
    </source>
</evidence>
<dbReference type="InterPro" id="IPR036770">
    <property type="entry name" value="Ankyrin_rpt-contain_sf"/>
</dbReference>
<dbReference type="EMBL" id="CAMXCT030000191">
    <property type="protein sequence ID" value="CAL4762557.1"/>
    <property type="molecule type" value="Genomic_DNA"/>
</dbReference>
<dbReference type="EMBL" id="CAMXCT020000191">
    <property type="protein sequence ID" value="CAL1128620.1"/>
    <property type="molecule type" value="Genomic_DNA"/>
</dbReference>
<evidence type="ECO:0000313" key="4">
    <source>
        <dbReference type="EMBL" id="CAL1128620.1"/>
    </source>
</evidence>
<protein>
    <submittedName>
        <fullName evidence="5">Malonyl-CoA:ACP transacylase (MAT) domain-containing protein</fullName>
    </submittedName>
</protein>
<organism evidence="3">
    <name type="scientific">Cladocopium goreaui</name>
    <dbReference type="NCBI Taxonomy" id="2562237"/>
    <lineage>
        <taxon>Eukaryota</taxon>
        <taxon>Sar</taxon>
        <taxon>Alveolata</taxon>
        <taxon>Dinophyceae</taxon>
        <taxon>Suessiales</taxon>
        <taxon>Symbiodiniaceae</taxon>
        <taxon>Cladocopium</taxon>
    </lineage>
</organism>
<dbReference type="PROSITE" id="PS50297">
    <property type="entry name" value="ANK_REP_REGION"/>
    <property type="match status" value="1"/>
</dbReference>
<comment type="caution">
    <text evidence="3">The sequence shown here is derived from an EMBL/GenBank/DDBJ whole genome shotgun (WGS) entry which is preliminary data.</text>
</comment>
<dbReference type="Gene3D" id="1.25.40.20">
    <property type="entry name" value="Ankyrin repeat-containing domain"/>
    <property type="match status" value="1"/>
</dbReference>
<reference evidence="3" key="1">
    <citation type="submission" date="2022-10" db="EMBL/GenBank/DDBJ databases">
        <authorList>
            <person name="Chen Y."/>
            <person name="Dougan E. K."/>
            <person name="Chan C."/>
            <person name="Rhodes N."/>
            <person name="Thang M."/>
        </authorList>
    </citation>
    <scope>NUCLEOTIDE SEQUENCE</scope>
</reference>
<dbReference type="SUPFAM" id="SSF48403">
    <property type="entry name" value="Ankyrin repeat"/>
    <property type="match status" value="1"/>
</dbReference>
<dbReference type="InterPro" id="IPR002110">
    <property type="entry name" value="Ankyrin_rpt"/>
</dbReference>
<dbReference type="Proteomes" id="UP001152797">
    <property type="component" value="Unassembled WGS sequence"/>
</dbReference>
<evidence type="ECO:0000313" key="6">
    <source>
        <dbReference type="Proteomes" id="UP001152797"/>
    </source>
</evidence>
<evidence type="ECO:0000313" key="3">
    <source>
        <dbReference type="EMBL" id="CAI3975245.1"/>
    </source>
</evidence>
<dbReference type="EMBL" id="CAMXCT010000191">
    <property type="protein sequence ID" value="CAI3975245.1"/>
    <property type="molecule type" value="Genomic_DNA"/>
</dbReference>
<dbReference type="PROSITE" id="PS50088">
    <property type="entry name" value="ANK_REPEAT"/>
    <property type="match status" value="1"/>
</dbReference>
<name>A0A9P1FHW8_9DINO</name>
<feature type="repeat" description="ANK" evidence="1">
    <location>
        <begin position="102"/>
        <end position="134"/>
    </location>
</feature>
<proteinExistence type="predicted"/>
<sequence length="255" mass="29012">MEELTGQVSTELHRTPPDVVRLRQKMDPELHVREECRLRVPDKQQLAMVPQDINPRGYSKWPLERFVRAAHEGDVELLGKMLNREDPIDGYHHDFNAHHKPDGYNALQAAAMAGQSETVQMLLEAGVDPHVKRCMSEGQDPKEGPTARELADQHGWDDIAAALKEAEKSFPRGLYKEFGPNNNAKLWPIDRPEGLDPDQEKRAREAYKKMSRPIPHKEDRLFYGDLVFGVNFGTDTKGRPLRKKKPLPDVNGAET</sequence>
<accession>A0A9P1FHW8</accession>
<keyword evidence="6" id="KW-1185">Reference proteome</keyword>
<feature type="region of interest" description="Disordered" evidence="2">
    <location>
        <begin position="233"/>
        <end position="255"/>
    </location>
</feature>
<dbReference type="SMART" id="SM00248">
    <property type="entry name" value="ANK"/>
    <property type="match status" value="1"/>
</dbReference>
<dbReference type="OrthoDB" id="341259at2759"/>
<gene>
    <name evidence="3" type="ORF">C1SCF055_LOCUS3590</name>
</gene>
<keyword evidence="1" id="KW-0040">ANK repeat</keyword>
<dbReference type="AlphaFoldDB" id="A0A9P1FHW8"/>
<evidence type="ECO:0000256" key="1">
    <source>
        <dbReference type="PROSITE-ProRule" id="PRU00023"/>
    </source>
</evidence>